<evidence type="ECO:0000256" key="10">
    <source>
        <dbReference type="SAM" id="Phobius"/>
    </source>
</evidence>
<dbReference type="EMBL" id="CP067089">
    <property type="protein sequence ID" value="QQO08683.1"/>
    <property type="molecule type" value="Genomic_DNA"/>
</dbReference>
<evidence type="ECO:0000256" key="6">
    <source>
        <dbReference type="ARBA" id="ARBA00022989"/>
    </source>
</evidence>
<evidence type="ECO:0000256" key="1">
    <source>
        <dbReference type="ARBA" id="ARBA00004651"/>
    </source>
</evidence>
<dbReference type="GO" id="GO:0006811">
    <property type="term" value="P:monoatomic ion transport"/>
    <property type="evidence" value="ECO:0007669"/>
    <property type="project" value="UniProtKB-KW"/>
</dbReference>
<proteinExistence type="predicted"/>
<keyword evidence="4" id="KW-1003">Cell membrane</keyword>
<evidence type="ECO:0000256" key="8">
    <source>
        <dbReference type="ARBA" id="ARBA00023136"/>
    </source>
</evidence>
<evidence type="ECO:0000256" key="5">
    <source>
        <dbReference type="ARBA" id="ARBA00022692"/>
    </source>
</evidence>
<evidence type="ECO:0000256" key="7">
    <source>
        <dbReference type="ARBA" id="ARBA00023065"/>
    </source>
</evidence>
<keyword evidence="12" id="KW-1185">Reference proteome</keyword>
<dbReference type="AlphaFoldDB" id="A0A7T7XLZ6"/>
<dbReference type="CDD" id="cd13137">
    <property type="entry name" value="MATE_NorM_like"/>
    <property type="match status" value="1"/>
</dbReference>
<dbReference type="GO" id="GO:0005886">
    <property type="term" value="C:plasma membrane"/>
    <property type="evidence" value="ECO:0007669"/>
    <property type="project" value="UniProtKB-SubCell"/>
</dbReference>
<evidence type="ECO:0000256" key="3">
    <source>
        <dbReference type="ARBA" id="ARBA00022449"/>
    </source>
</evidence>
<name>A0A7T7XLZ6_9SPIR</name>
<dbReference type="GO" id="GO:0015297">
    <property type="term" value="F:antiporter activity"/>
    <property type="evidence" value="ECO:0007669"/>
    <property type="project" value="UniProtKB-KW"/>
</dbReference>
<accession>A0A7T7XLZ6</accession>
<dbReference type="InterPro" id="IPR002528">
    <property type="entry name" value="MATE_fam"/>
</dbReference>
<feature type="transmembrane region" description="Helical" evidence="10">
    <location>
        <begin position="92"/>
        <end position="112"/>
    </location>
</feature>
<dbReference type="KEGG" id="bhc:JFL75_17400"/>
<dbReference type="PANTHER" id="PTHR43298:SF2">
    <property type="entry name" value="FMN_FAD EXPORTER YEEO-RELATED"/>
    <property type="match status" value="1"/>
</dbReference>
<evidence type="ECO:0000256" key="2">
    <source>
        <dbReference type="ARBA" id="ARBA00022448"/>
    </source>
</evidence>
<feature type="transmembrane region" description="Helical" evidence="10">
    <location>
        <begin position="351"/>
        <end position="373"/>
    </location>
</feature>
<feature type="transmembrane region" description="Helical" evidence="10">
    <location>
        <begin position="255"/>
        <end position="275"/>
    </location>
</feature>
<evidence type="ECO:0000313" key="11">
    <source>
        <dbReference type="EMBL" id="QQO08683.1"/>
    </source>
</evidence>
<protein>
    <recommendedName>
        <fullName evidence="9">Multidrug-efflux transporter</fullName>
    </recommendedName>
</protein>
<gene>
    <name evidence="11" type="ORF">JFL75_17400</name>
</gene>
<dbReference type="Proteomes" id="UP000595917">
    <property type="component" value="Chromosome"/>
</dbReference>
<feature type="transmembrane region" description="Helical" evidence="10">
    <location>
        <begin position="281"/>
        <end position="301"/>
    </location>
</feature>
<feature type="transmembrane region" description="Helical" evidence="10">
    <location>
        <begin position="321"/>
        <end position="339"/>
    </location>
</feature>
<evidence type="ECO:0000313" key="12">
    <source>
        <dbReference type="Proteomes" id="UP000595917"/>
    </source>
</evidence>
<feature type="transmembrane region" description="Helical" evidence="10">
    <location>
        <begin position="385"/>
        <end position="405"/>
    </location>
</feature>
<dbReference type="GO" id="GO:0042910">
    <property type="term" value="F:xenobiotic transmembrane transporter activity"/>
    <property type="evidence" value="ECO:0007669"/>
    <property type="project" value="InterPro"/>
</dbReference>
<comment type="subcellular location">
    <subcellularLocation>
        <location evidence="1">Cell membrane</location>
        <topology evidence="1">Multi-pass membrane protein</topology>
    </subcellularLocation>
</comment>
<feature type="transmembrane region" description="Helical" evidence="10">
    <location>
        <begin position="52"/>
        <end position="72"/>
    </location>
</feature>
<feature type="transmembrane region" description="Helical" evidence="10">
    <location>
        <begin position="411"/>
        <end position="432"/>
    </location>
</feature>
<evidence type="ECO:0000256" key="9">
    <source>
        <dbReference type="ARBA" id="ARBA00031636"/>
    </source>
</evidence>
<dbReference type="InterPro" id="IPR050222">
    <property type="entry name" value="MATE_MdtK"/>
</dbReference>
<keyword evidence="7" id="KW-0406">Ion transport</keyword>
<keyword evidence="2" id="KW-0813">Transport</keyword>
<feature type="transmembrane region" description="Helical" evidence="10">
    <location>
        <begin position="189"/>
        <end position="211"/>
    </location>
</feature>
<dbReference type="PANTHER" id="PTHR43298">
    <property type="entry name" value="MULTIDRUG RESISTANCE PROTEIN NORM-RELATED"/>
    <property type="match status" value="1"/>
</dbReference>
<dbReference type="Pfam" id="PF01554">
    <property type="entry name" value="MatE"/>
    <property type="match status" value="2"/>
</dbReference>
<dbReference type="NCBIfam" id="TIGR00797">
    <property type="entry name" value="matE"/>
    <property type="match status" value="1"/>
</dbReference>
<keyword evidence="8 10" id="KW-0472">Membrane</keyword>
<feature type="transmembrane region" description="Helical" evidence="10">
    <location>
        <begin position="163"/>
        <end position="183"/>
    </location>
</feature>
<organism evidence="11 12">
    <name type="scientific">Breznakiella homolactica</name>
    <dbReference type="NCBI Taxonomy" id="2798577"/>
    <lineage>
        <taxon>Bacteria</taxon>
        <taxon>Pseudomonadati</taxon>
        <taxon>Spirochaetota</taxon>
        <taxon>Spirochaetia</taxon>
        <taxon>Spirochaetales</taxon>
        <taxon>Breznakiellaceae</taxon>
        <taxon>Breznakiella</taxon>
    </lineage>
</organism>
<reference evidence="11" key="1">
    <citation type="submission" date="2021-01" db="EMBL/GenBank/DDBJ databases">
        <title>Description of Breznakiella homolactica.</title>
        <authorList>
            <person name="Song Y."/>
            <person name="Brune A."/>
        </authorList>
    </citation>
    <scope>NUCLEOTIDE SEQUENCE</scope>
    <source>
        <strain evidence="11">RmG30</strain>
    </source>
</reference>
<sequence>MDSSGIFSKRDLRYLIIPLIIEQTLALTVGMFDTVMVASVGEHAVSGVSLVESINILLINLFSALAAGGAIVAGQYLGRQDRENSQRAAKQLVFVTLALSVVIGSICLLLNRQILSLIFGNVESGVMGHARTYFYITTLSYPFIGIFNTAAALFRIMGNAKAAMINALIMNVVNIAGNALFIYGMNWGVAGAALSTLISRVIAAVTMMIMLRNPKLEISLRSYGIKGMDPQMFKRILRIGIPNGLENSIFQMGKIVVTSLVASLGTISIAANAVANSLSGVGAIPGAAMGLALTTVVARCVGAREYDQADYYAKTLMKRVYLYMIIVNAGVLLALKPVLGLYNLSAETFNLAFQLMLIHASSSMVIWPASFTLPNALRAAGDVRYTMVISIFSMGMFRIGFSYLFVHFTSLGVRGIWIAMIIDWIFRSICFIRRWRCGKWKNITVV</sequence>
<dbReference type="InterPro" id="IPR048279">
    <property type="entry name" value="MdtK-like"/>
</dbReference>
<keyword evidence="5 10" id="KW-0812">Transmembrane</keyword>
<dbReference type="RefSeq" id="WP_215625989.1">
    <property type="nucleotide sequence ID" value="NZ_CP067089.2"/>
</dbReference>
<keyword evidence="6 10" id="KW-1133">Transmembrane helix</keyword>
<feature type="transmembrane region" description="Helical" evidence="10">
    <location>
        <begin position="132"/>
        <end position="156"/>
    </location>
</feature>
<dbReference type="PIRSF" id="PIRSF006603">
    <property type="entry name" value="DinF"/>
    <property type="match status" value="1"/>
</dbReference>
<evidence type="ECO:0000256" key="4">
    <source>
        <dbReference type="ARBA" id="ARBA00022475"/>
    </source>
</evidence>
<keyword evidence="3" id="KW-0050">Antiport</keyword>
<feature type="transmembrane region" description="Helical" evidence="10">
    <location>
        <begin position="12"/>
        <end position="32"/>
    </location>
</feature>